<keyword evidence="5" id="KW-0121">Carboxypeptidase</keyword>
<keyword evidence="9" id="KW-0378">Hydrolase</keyword>
<evidence type="ECO:0000256" key="17">
    <source>
        <dbReference type="SAM" id="MobiDB-lite"/>
    </source>
</evidence>
<feature type="compositionally biased region" description="Basic residues" evidence="17">
    <location>
        <begin position="14"/>
        <end position="23"/>
    </location>
</feature>
<evidence type="ECO:0000256" key="1">
    <source>
        <dbReference type="ARBA" id="ARBA00004236"/>
    </source>
</evidence>
<gene>
    <name evidence="21" type="ORF">A3B21_05415</name>
</gene>
<keyword evidence="4" id="KW-1003">Cell membrane</keyword>
<keyword evidence="13" id="KW-0511">Multifunctional enzyme</keyword>
<feature type="domain" description="Glycosyl transferase family 51" evidence="20">
    <location>
        <begin position="110"/>
        <end position="279"/>
    </location>
</feature>
<organism evidence="21 22">
    <name type="scientific">Candidatus Uhrbacteria bacterium RIFCSPLOWO2_01_FULL_47_24</name>
    <dbReference type="NCBI Taxonomy" id="1802401"/>
    <lineage>
        <taxon>Bacteria</taxon>
        <taxon>Candidatus Uhriibacteriota</taxon>
    </lineage>
</organism>
<dbReference type="GO" id="GO:0006508">
    <property type="term" value="P:proteolysis"/>
    <property type="evidence" value="ECO:0007669"/>
    <property type="project" value="UniProtKB-KW"/>
</dbReference>
<keyword evidence="11" id="KW-0573">Peptidoglycan synthesis</keyword>
<evidence type="ECO:0000256" key="4">
    <source>
        <dbReference type="ARBA" id="ARBA00022475"/>
    </source>
</evidence>
<evidence type="ECO:0000256" key="14">
    <source>
        <dbReference type="ARBA" id="ARBA00023316"/>
    </source>
</evidence>
<protein>
    <submittedName>
        <fullName evidence="21">Uncharacterized protein</fullName>
    </submittedName>
</protein>
<reference evidence="21 22" key="1">
    <citation type="journal article" date="2016" name="Nat. Commun.">
        <title>Thousands of microbial genomes shed light on interconnected biogeochemical processes in an aquifer system.</title>
        <authorList>
            <person name="Anantharaman K."/>
            <person name="Brown C.T."/>
            <person name="Hug L.A."/>
            <person name="Sharon I."/>
            <person name="Castelle C.J."/>
            <person name="Probst A.J."/>
            <person name="Thomas B.C."/>
            <person name="Singh A."/>
            <person name="Wilkins M.J."/>
            <person name="Karaoz U."/>
            <person name="Brodie E.L."/>
            <person name="Williams K.H."/>
            <person name="Hubbard S.S."/>
            <person name="Banfield J.F."/>
        </authorList>
    </citation>
    <scope>NUCLEOTIDE SEQUENCE [LARGE SCALE GENOMIC DNA]</scope>
</reference>
<dbReference type="SUPFAM" id="SSF53955">
    <property type="entry name" value="Lysozyme-like"/>
    <property type="match status" value="1"/>
</dbReference>
<evidence type="ECO:0000256" key="11">
    <source>
        <dbReference type="ARBA" id="ARBA00022984"/>
    </source>
</evidence>
<keyword evidence="18" id="KW-0812">Transmembrane</keyword>
<dbReference type="GO" id="GO:0030288">
    <property type="term" value="C:outer membrane-bounded periplasmic space"/>
    <property type="evidence" value="ECO:0007669"/>
    <property type="project" value="TreeGrafter"/>
</dbReference>
<evidence type="ECO:0000256" key="2">
    <source>
        <dbReference type="ARBA" id="ARBA00007090"/>
    </source>
</evidence>
<feature type="region of interest" description="Disordered" evidence="17">
    <location>
        <begin position="729"/>
        <end position="775"/>
    </location>
</feature>
<evidence type="ECO:0000259" key="20">
    <source>
        <dbReference type="Pfam" id="PF00912"/>
    </source>
</evidence>
<dbReference type="GO" id="GO:0009002">
    <property type="term" value="F:serine-type D-Ala-D-Ala carboxypeptidase activity"/>
    <property type="evidence" value="ECO:0007669"/>
    <property type="project" value="UniProtKB-EC"/>
</dbReference>
<dbReference type="InterPro" id="IPR050396">
    <property type="entry name" value="Glycosyltr_51/Transpeptidase"/>
</dbReference>
<feature type="domain" description="Penicillin-binding protein transpeptidase" evidence="19">
    <location>
        <begin position="373"/>
        <end position="652"/>
    </location>
</feature>
<dbReference type="Pfam" id="PF00912">
    <property type="entry name" value="Transgly"/>
    <property type="match status" value="1"/>
</dbReference>
<comment type="similarity">
    <text evidence="3">In the N-terminal section; belongs to the glycosyltransferase 51 family.</text>
</comment>
<keyword evidence="10" id="KW-0133">Cell shape</keyword>
<dbReference type="GO" id="GO:0008955">
    <property type="term" value="F:peptidoglycan glycosyltransferase activity"/>
    <property type="evidence" value="ECO:0007669"/>
    <property type="project" value="UniProtKB-EC"/>
</dbReference>
<dbReference type="GO" id="GO:0005886">
    <property type="term" value="C:plasma membrane"/>
    <property type="evidence" value="ECO:0007669"/>
    <property type="project" value="UniProtKB-SubCell"/>
</dbReference>
<evidence type="ECO:0000256" key="18">
    <source>
        <dbReference type="SAM" id="Phobius"/>
    </source>
</evidence>
<evidence type="ECO:0000256" key="16">
    <source>
        <dbReference type="ARBA" id="ARBA00049902"/>
    </source>
</evidence>
<proteinExistence type="inferred from homology"/>
<evidence type="ECO:0000256" key="7">
    <source>
        <dbReference type="ARBA" id="ARBA00022676"/>
    </source>
</evidence>
<evidence type="ECO:0000256" key="5">
    <source>
        <dbReference type="ARBA" id="ARBA00022645"/>
    </source>
</evidence>
<dbReference type="PANTHER" id="PTHR32282">
    <property type="entry name" value="BINDING PROTEIN TRANSPEPTIDASE, PUTATIVE-RELATED"/>
    <property type="match status" value="1"/>
</dbReference>
<keyword evidence="18" id="KW-1133">Transmembrane helix</keyword>
<dbReference type="GO" id="GO:0009252">
    <property type="term" value="P:peptidoglycan biosynthetic process"/>
    <property type="evidence" value="ECO:0007669"/>
    <property type="project" value="UniProtKB-KW"/>
</dbReference>
<keyword evidence="14" id="KW-0961">Cell wall biogenesis/degradation</keyword>
<evidence type="ECO:0000256" key="15">
    <source>
        <dbReference type="ARBA" id="ARBA00034000"/>
    </source>
</evidence>
<evidence type="ECO:0000256" key="8">
    <source>
        <dbReference type="ARBA" id="ARBA00022679"/>
    </source>
</evidence>
<keyword evidence="6" id="KW-0645">Protease</keyword>
<dbReference type="InterPro" id="IPR012338">
    <property type="entry name" value="Beta-lactam/transpept-like"/>
</dbReference>
<comment type="catalytic activity">
    <reaction evidence="16">
        <text>[GlcNAc-(1-&gt;4)-Mur2Ac(oyl-L-Ala-gamma-D-Glu-L-Lys-D-Ala-D-Ala)](n)-di-trans,octa-cis-undecaprenyl diphosphate + beta-D-GlcNAc-(1-&gt;4)-Mur2Ac(oyl-L-Ala-gamma-D-Glu-L-Lys-D-Ala-D-Ala)-di-trans,octa-cis-undecaprenyl diphosphate = [GlcNAc-(1-&gt;4)-Mur2Ac(oyl-L-Ala-gamma-D-Glu-L-Lys-D-Ala-D-Ala)](n+1)-di-trans,octa-cis-undecaprenyl diphosphate + di-trans,octa-cis-undecaprenyl diphosphate + H(+)</text>
        <dbReference type="Rhea" id="RHEA:23708"/>
        <dbReference type="Rhea" id="RHEA-COMP:9602"/>
        <dbReference type="Rhea" id="RHEA-COMP:9603"/>
        <dbReference type="ChEBI" id="CHEBI:15378"/>
        <dbReference type="ChEBI" id="CHEBI:58405"/>
        <dbReference type="ChEBI" id="CHEBI:60033"/>
        <dbReference type="ChEBI" id="CHEBI:78435"/>
        <dbReference type="EC" id="2.4.99.28"/>
    </reaction>
</comment>
<evidence type="ECO:0000313" key="22">
    <source>
        <dbReference type="Proteomes" id="UP000176897"/>
    </source>
</evidence>
<dbReference type="GO" id="GO:0008360">
    <property type="term" value="P:regulation of cell shape"/>
    <property type="evidence" value="ECO:0007669"/>
    <property type="project" value="UniProtKB-KW"/>
</dbReference>
<evidence type="ECO:0000313" key="21">
    <source>
        <dbReference type="EMBL" id="OGL82117.1"/>
    </source>
</evidence>
<dbReference type="InterPro" id="IPR036950">
    <property type="entry name" value="PBP_transglycosylase"/>
</dbReference>
<evidence type="ECO:0000256" key="9">
    <source>
        <dbReference type="ARBA" id="ARBA00022801"/>
    </source>
</evidence>
<name>A0A1F7UWV3_9BACT</name>
<feature type="compositionally biased region" description="Basic and acidic residues" evidence="17">
    <location>
        <begin position="746"/>
        <end position="758"/>
    </location>
</feature>
<keyword evidence="7" id="KW-0328">Glycosyltransferase</keyword>
<dbReference type="STRING" id="1802401.A3B21_05415"/>
<evidence type="ECO:0000256" key="13">
    <source>
        <dbReference type="ARBA" id="ARBA00023268"/>
    </source>
</evidence>
<evidence type="ECO:0000256" key="12">
    <source>
        <dbReference type="ARBA" id="ARBA00023136"/>
    </source>
</evidence>
<comment type="catalytic activity">
    <reaction evidence="15">
        <text>Preferential cleavage: (Ac)2-L-Lys-D-Ala-|-D-Ala. Also transpeptidation of peptidyl-alanyl moieties that are N-acyl substituents of D-alanine.</text>
        <dbReference type="EC" id="3.4.16.4"/>
    </reaction>
</comment>
<comment type="subcellular location">
    <subcellularLocation>
        <location evidence="1">Cell membrane</location>
    </subcellularLocation>
</comment>
<dbReference type="EMBL" id="MGEJ01000001">
    <property type="protein sequence ID" value="OGL82117.1"/>
    <property type="molecule type" value="Genomic_DNA"/>
</dbReference>
<comment type="caution">
    <text evidence="21">The sequence shown here is derived from an EMBL/GenBank/DDBJ whole genome shotgun (WGS) entry which is preliminary data.</text>
</comment>
<evidence type="ECO:0000256" key="10">
    <source>
        <dbReference type="ARBA" id="ARBA00022960"/>
    </source>
</evidence>
<comment type="similarity">
    <text evidence="2">In the C-terminal section; belongs to the transpeptidase family.</text>
</comment>
<accession>A0A1F7UWV3</accession>
<dbReference type="GO" id="GO:0008658">
    <property type="term" value="F:penicillin binding"/>
    <property type="evidence" value="ECO:0007669"/>
    <property type="project" value="InterPro"/>
</dbReference>
<dbReference type="InterPro" id="IPR001460">
    <property type="entry name" value="PCN-bd_Tpept"/>
</dbReference>
<dbReference type="GO" id="GO:0071555">
    <property type="term" value="P:cell wall organization"/>
    <property type="evidence" value="ECO:0007669"/>
    <property type="project" value="UniProtKB-KW"/>
</dbReference>
<keyword evidence="12 18" id="KW-0472">Membrane</keyword>
<keyword evidence="8" id="KW-0808">Transferase</keyword>
<feature type="transmembrane region" description="Helical" evidence="18">
    <location>
        <begin position="56"/>
        <end position="78"/>
    </location>
</feature>
<sequence length="775" mass="85938">MSRLTHSVRSPGGWKRRPNRRASTRPPPQPRLRQSSRHIRFYLLSSLFSRRLLTRLLVFSIIAIVSGATFLTFAIATLSHNLPELGRLIDRSVPISTKIYDREGKVLLYDIHGEAKRTPISLDQIAPLAIKAALVAEDRDFYAHPGFDIRGMLRSLFLDIFAGGPLRGGSTITQQFIKNAVLSREKTLSRKLKELMLAYKIEKRFSKDEILNMYFNEIPYGSTIYGIEAASQTFFGKSAKDLDLVEGAILAALPKAPSRLSPHGNHTDELIARVRYILSGLVEEGYINRKEADSAAKEDPLARVKLKKETILAPHFVLYVRDQLVDKYGEEFIEQGGLKVITTLDWRLQQIAEEEIKKGAEYNEKQYQGKNAALVAQDPKTGQILAMVGSRDYFDETVDGNVNVALRARQPGSSFKPIVYGAAFAKGFTPDTLLWDVVTTFKVEPKDYTPHNYDNKEHGLVSIRQALAGSLNIPAVKTIYLTGIGRVLDLADKLGYTTLTDRSRFGLSLVLGGGEVKLVEHVGAFAAFANDGKHTPQSALLRIEDSSGRVLEEWEAPRVKQVVDPAVVRELISVLSDNAARAFIFGSNSPLILKDRPVAAKTGTTNDWRDGWTLGFTPSLAAGVWAGNNDNAEMKRGSDGVLVAAPIWNAFMSRALNKTPAEQFPPLLPRTIFNPLLRGQGIAQPITVKVNRTNGKIATSSTPRDLIEERVYGAPHSELYYFNKDDLSAPSPAEASTDPSFQNFEDALRRYGEEHNFRGEPPPTEYDTTSTTSTP</sequence>
<dbReference type="Gene3D" id="3.40.710.10">
    <property type="entry name" value="DD-peptidase/beta-lactamase superfamily"/>
    <property type="match status" value="1"/>
</dbReference>
<evidence type="ECO:0000259" key="19">
    <source>
        <dbReference type="Pfam" id="PF00905"/>
    </source>
</evidence>
<dbReference type="InterPro" id="IPR023346">
    <property type="entry name" value="Lysozyme-like_dom_sf"/>
</dbReference>
<dbReference type="FunFam" id="1.10.3810.10:FF:000001">
    <property type="entry name" value="Penicillin-binding protein 1A"/>
    <property type="match status" value="1"/>
</dbReference>
<dbReference type="PANTHER" id="PTHR32282:SF11">
    <property type="entry name" value="PENICILLIN-BINDING PROTEIN 1B"/>
    <property type="match status" value="1"/>
</dbReference>
<dbReference type="SUPFAM" id="SSF56601">
    <property type="entry name" value="beta-lactamase/transpeptidase-like"/>
    <property type="match status" value="1"/>
</dbReference>
<dbReference type="AlphaFoldDB" id="A0A1F7UWV3"/>
<evidence type="ECO:0000256" key="3">
    <source>
        <dbReference type="ARBA" id="ARBA00007739"/>
    </source>
</evidence>
<evidence type="ECO:0000256" key="6">
    <source>
        <dbReference type="ARBA" id="ARBA00022670"/>
    </source>
</evidence>
<dbReference type="Pfam" id="PF00905">
    <property type="entry name" value="Transpeptidase"/>
    <property type="match status" value="1"/>
</dbReference>
<feature type="compositionally biased region" description="Low complexity" evidence="17">
    <location>
        <begin position="765"/>
        <end position="775"/>
    </location>
</feature>
<dbReference type="Proteomes" id="UP000176897">
    <property type="component" value="Unassembled WGS sequence"/>
</dbReference>
<dbReference type="InterPro" id="IPR001264">
    <property type="entry name" value="Glyco_trans_51"/>
</dbReference>
<dbReference type="Gene3D" id="1.10.3810.10">
    <property type="entry name" value="Biosynthetic peptidoglycan transglycosylase-like"/>
    <property type="match status" value="1"/>
</dbReference>
<feature type="region of interest" description="Disordered" evidence="17">
    <location>
        <begin position="1"/>
        <end position="33"/>
    </location>
</feature>